<reference evidence="2 3" key="1">
    <citation type="journal article" date="2019" name="Int. J. Syst. Evol. Microbiol.">
        <title>The Global Catalogue of Microorganisms (GCM) 10K type strain sequencing project: providing services to taxonomists for standard genome sequencing and annotation.</title>
        <authorList>
            <consortium name="The Broad Institute Genomics Platform"/>
            <consortium name="The Broad Institute Genome Sequencing Center for Infectious Disease"/>
            <person name="Wu L."/>
            <person name="Ma J."/>
        </authorList>
    </citation>
    <scope>NUCLEOTIDE SEQUENCE [LARGE SCALE GENOMIC DNA]</scope>
    <source>
        <strain evidence="2 3">JCM 13378</strain>
    </source>
</reference>
<name>A0ABN0XCU9_9ALTE</name>
<feature type="transmembrane region" description="Helical" evidence="1">
    <location>
        <begin position="34"/>
        <end position="55"/>
    </location>
</feature>
<evidence type="ECO:0000313" key="3">
    <source>
        <dbReference type="Proteomes" id="UP001501757"/>
    </source>
</evidence>
<dbReference type="EMBL" id="BAAAEI010000014">
    <property type="protein sequence ID" value="GAA0360937.1"/>
    <property type="molecule type" value="Genomic_DNA"/>
</dbReference>
<accession>A0ABN0XCU9</accession>
<keyword evidence="1" id="KW-0812">Transmembrane</keyword>
<evidence type="ECO:0000256" key="1">
    <source>
        <dbReference type="SAM" id="Phobius"/>
    </source>
</evidence>
<organism evidence="2 3">
    <name type="scientific">Bowmanella denitrificans</name>
    <dbReference type="NCBI Taxonomy" id="366582"/>
    <lineage>
        <taxon>Bacteria</taxon>
        <taxon>Pseudomonadati</taxon>
        <taxon>Pseudomonadota</taxon>
        <taxon>Gammaproteobacteria</taxon>
        <taxon>Alteromonadales</taxon>
        <taxon>Alteromonadaceae</taxon>
        <taxon>Bowmanella</taxon>
    </lineage>
</organism>
<dbReference type="RefSeq" id="WP_343845503.1">
    <property type="nucleotide sequence ID" value="NZ_BAAAEI010000014.1"/>
</dbReference>
<keyword evidence="1" id="KW-1133">Transmembrane helix</keyword>
<dbReference type="Proteomes" id="UP001501757">
    <property type="component" value="Unassembled WGS sequence"/>
</dbReference>
<proteinExistence type="predicted"/>
<sequence length="202" mass="22628">MSYIIATLAFSLLGLLTFHPRFQRLSQTHSAAVNFYLTLVATFIGVLIAIAISNYEAKGKEKRDLIKLLNAAIASVQTSHDYASILAEYESKLTDKQRIGFYDKNPPPYPDFLDNMLSHSLTGSNISGQSLTDLNELLINLKRSRVHDVLLYQHLLQQAKGLLETEIRYQQGHISEARLEASLDKLALQVTQSAQSKVKIQP</sequence>
<protein>
    <submittedName>
        <fullName evidence="2">Uncharacterized protein</fullName>
    </submittedName>
</protein>
<gene>
    <name evidence="2" type="ORF">GCM10009092_26530</name>
</gene>
<comment type="caution">
    <text evidence="2">The sequence shown here is derived from an EMBL/GenBank/DDBJ whole genome shotgun (WGS) entry which is preliminary data.</text>
</comment>
<keyword evidence="1" id="KW-0472">Membrane</keyword>
<keyword evidence="3" id="KW-1185">Reference proteome</keyword>
<evidence type="ECO:0000313" key="2">
    <source>
        <dbReference type="EMBL" id="GAA0360937.1"/>
    </source>
</evidence>